<evidence type="ECO:0000313" key="4">
    <source>
        <dbReference type="Proteomes" id="UP001597187"/>
    </source>
</evidence>
<evidence type="ECO:0000313" key="3">
    <source>
        <dbReference type="EMBL" id="MFD1511908.1"/>
    </source>
</evidence>
<keyword evidence="4" id="KW-1185">Reference proteome</keyword>
<proteinExistence type="predicted"/>
<dbReference type="Gene3D" id="3.20.20.80">
    <property type="entry name" value="Glycosidases"/>
    <property type="match status" value="1"/>
</dbReference>
<dbReference type="Pfam" id="PF22848">
    <property type="entry name" value="ASD1_dom"/>
    <property type="match status" value="1"/>
</dbReference>
<dbReference type="AlphaFoldDB" id="A0ABD6ARM8"/>
<dbReference type="Gene3D" id="2.60.40.1180">
    <property type="entry name" value="Golgi alpha-mannosidase II"/>
    <property type="match status" value="1"/>
</dbReference>
<feature type="region of interest" description="Disordered" evidence="1">
    <location>
        <begin position="1"/>
        <end position="22"/>
    </location>
</feature>
<feature type="domain" description="Alpha-L-arabinofuranosidase 1 catalytic" evidence="2">
    <location>
        <begin position="280"/>
        <end position="434"/>
    </location>
</feature>
<dbReference type="InterPro" id="IPR013780">
    <property type="entry name" value="Glyco_hydro_b"/>
</dbReference>
<dbReference type="RefSeq" id="WP_250871891.1">
    <property type="nucleotide sequence ID" value="NZ_JALXFV010000002.1"/>
</dbReference>
<dbReference type="InterPro" id="IPR017853">
    <property type="entry name" value="GH"/>
</dbReference>
<evidence type="ECO:0000256" key="1">
    <source>
        <dbReference type="SAM" id="MobiDB-lite"/>
    </source>
</evidence>
<dbReference type="EMBL" id="JBHUDC010000002">
    <property type="protein sequence ID" value="MFD1511908.1"/>
    <property type="molecule type" value="Genomic_DNA"/>
</dbReference>
<dbReference type="Proteomes" id="UP001597187">
    <property type="component" value="Unassembled WGS sequence"/>
</dbReference>
<name>A0ABD6ARM8_9EURY</name>
<organism evidence="3 4">
    <name type="scientific">Halomarina rubra</name>
    <dbReference type="NCBI Taxonomy" id="2071873"/>
    <lineage>
        <taxon>Archaea</taxon>
        <taxon>Methanobacteriati</taxon>
        <taxon>Methanobacteriota</taxon>
        <taxon>Stenosarchaea group</taxon>
        <taxon>Halobacteria</taxon>
        <taxon>Halobacteriales</taxon>
        <taxon>Natronomonadaceae</taxon>
        <taxon>Halomarina</taxon>
    </lineage>
</organism>
<evidence type="ECO:0000259" key="2">
    <source>
        <dbReference type="Pfam" id="PF22848"/>
    </source>
</evidence>
<dbReference type="SUPFAM" id="SSF51445">
    <property type="entry name" value="(Trans)glycosidases"/>
    <property type="match status" value="1"/>
</dbReference>
<gene>
    <name evidence="3" type="ORF">ACFSBT_01275</name>
</gene>
<feature type="region of interest" description="Disordered" evidence="1">
    <location>
        <begin position="114"/>
        <end position="138"/>
    </location>
</feature>
<accession>A0ABD6ARM8</accession>
<sequence>MAGRVGQAAVSPGDGGRVSVSVDASRGSMSEWTIDERIFGKFIEHNGRDAYPGIYSDHLSNGSFEVWNTSGGRDSVIFRDTQEYDGIAYPWEPLDDDAVGFESDFTQVEGGVHGRTAEPDIASGEEIGSGNMPQPQGVETPRYQRVEVDDHNGITQRTALPDHRTLEYVAKFTVRGECPDDGFTVRLDDPDGTVLAEETVSVTTEWERHEVRLELDRASSERYDSCPLCTGGEGTVDTPFGEYSLTFVAEGANYIDLDFVMLQSGDAVAGKFNPTTIDLLKEFNVTTIRWPGGNFASQYHWRDGIGPLEDRPVVPNLNWGGLERNYLGTNEFLEFCELAEIEPLFTVGSWVHIGAEEAAEWVEYVNGSTDTEMGALRAEHGYEEPWDVTAWQVGNESYGPYQIGYQGSAAAFADRYVEYYDAMTAVDPSIEVDAAGIDPYYTDFDDGDHGSVLSRRFCEPPRWNTILMDRAGDALEGLDIHRYTRGIVNDGARESWLEENGEDPVGYNEILVNYPTEYQHLLAGGGPPDDPPVNCGGYEYTSDNEFEDLSERSLLDQARELGIEDLRVNVGEWNLQPNVASGWPRADYPTMAHAAYMASTHFRFMDFGNLVQLSYMRDNTLFWRPYPIDFRPVNPGNYAQRTYAEPLVESNREWHRLPTNVDSQTLIIPETGIRIYELAGVPYVDAVAMRAGDVDGEQANRGAGGYGKNSVVVNATNRNLTETYTVSFDVSGWVGEKGNGQGPKVPVTLQVGTDSDPFARQSNWSYVLDEPQDGFETREFEVEPTEDGTVEVEMPPASIATLQFQVSKSGGENR</sequence>
<dbReference type="PANTHER" id="PTHR43576">
    <property type="entry name" value="ALPHA-L-ARABINOFURANOSIDASE C-RELATED"/>
    <property type="match status" value="1"/>
</dbReference>
<reference evidence="3 4" key="1">
    <citation type="journal article" date="2019" name="Int. J. Syst. Evol. Microbiol.">
        <title>The Global Catalogue of Microorganisms (GCM) 10K type strain sequencing project: providing services to taxonomists for standard genome sequencing and annotation.</title>
        <authorList>
            <consortium name="The Broad Institute Genomics Platform"/>
            <consortium name="The Broad Institute Genome Sequencing Center for Infectious Disease"/>
            <person name="Wu L."/>
            <person name="Ma J."/>
        </authorList>
    </citation>
    <scope>NUCLEOTIDE SEQUENCE [LARGE SCALE GENOMIC DNA]</scope>
    <source>
        <strain evidence="3 4">CGMCC 1.12563</strain>
    </source>
</reference>
<dbReference type="InterPro" id="IPR055235">
    <property type="entry name" value="ASD1_cat"/>
</dbReference>
<protein>
    <recommendedName>
        <fullName evidence="2">Alpha-L-arabinofuranosidase 1 catalytic domain-containing protein</fullName>
    </recommendedName>
</protein>
<dbReference type="PANTHER" id="PTHR43576:SF2">
    <property type="entry name" value="INTRACELLULAR EXO-ALPHA-L-ARABINOFURANOSIDASE 2"/>
    <property type="match status" value="1"/>
</dbReference>
<comment type="caution">
    <text evidence="3">The sequence shown here is derived from an EMBL/GenBank/DDBJ whole genome shotgun (WGS) entry which is preliminary data.</text>
</comment>